<reference evidence="2" key="1">
    <citation type="journal article" date="2019" name="Curr. Biol.">
        <title>Genome Sequence of Striga asiatica Provides Insight into the Evolution of Plant Parasitism.</title>
        <authorList>
            <person name="Yoshida S."/>
            <person name="Kim S."/>
            <person name="Wafula E.K."/>
            <person name="Tanskanen J."/>
            <person name="Kim Y.M."/>
            <person name="Honaas L."/>
            <person name="Yang Z."/>
            <person name="Spallek T."/>
            <person name="Conn C.E."/>
            <person name="Ichihashi Y."/>
            <person name="Cheong K."/>
            <person name="Cui S."/>
            <person name="Der J.P."/>
            <person name="Gundlach H."/>
            <person name="Jiao Y."/>
            <person name="Hori C."/>
            <person name="Ishida J.K."/>
            <person name="Kasahara H."/>
            <person name="Kiba T."/>
            <person name="Kim M.S."/>
            <person name="Koo N."/>
            <person name="Laohavisit A."/>
            <person name="Lee Y.H."/>
            <person name="Lumba S."/>
            <person name="McCourt P."/>
            <person name="Mortimer J.C."/>
            <person name="Mutuku J.M."/>
            <person name="Nomura T."/>
            <person name="Sasaki-Sekimoto Y."/>
            <person name="Seto Y."/>
            <person name="Wang Y."/>
            <person name="Wakatake T."/>
            <person name="Sakakibara H."/>
            <person name="Demura T."/>
            <person name="Yamaguchi S."/>
            <person name="Yoneyama K."/>
            <person name="Manabe R.I."/>
            <person name="Nelson D.C."/>
            <person name="Schulman A.H."/>
            <person name="Timko M.P."/>
            <person name="dePamphilis C.W."/>
            <person name="Choi D."/>
            <person name="Shirasu K."/>
        </authorList>
    </citation>
    <scope>NUCLEOTIDE SEQUENCE [LARGE SCALE GENOMIC DNA]</scope>
    <source>
        <strain evidence="2">cv. UVA1</strain>
    </source>
</reference>
<gene>
    <name evidence="1" type="ORF">STAS_11433</name>
</gene>
<sequence>MKHAAGQYLGYNYVAFGFNQGPYWHEARKVIVHPYSPHGASRRLEIDAAADEKLQSKKVGLRRRIIHCVGSGRVGLRRLEQVSTEYWSIARGEHSDVVVEALRSGRGTTNI</sequence>
<dbReference type="AlphaFoldDB" id="A0A5A7PRD6"/>
<evidence type="ECO:0000313" key="2">
    <source>
        <dbReference type="Proteomes" id="UP000325081"/>
    </source>
</evidence>
<keyword evidence="2" id="KW-1185">Reference proteome</keyword>
<protein>
    <submittedName>
        <fullName evidence="1">Cytochrome P450</fullName>
    </submittedName>
</protein>
<proteinExistence type="predicted"/>
<comment type="caution">
    <text evidence="1">The sequence shown here is derived from an EMBL/GenBank/DDBJ whole genome shotgun (WGS) entry which is preliminary data.</text>
</comment>
<dbReference type="EMBL" id="BKCP01004960">
    <property type="protein sequence ID" value="GER35171.1"/>
    <property type="molecule type" value="Genomic_DNA"/>
</dbReference>
<dbReference type="Proteomes" id="UP000325081">
    <property type="component" value="Unassembled WGS sequence"/>
</dbReference>
<name>A0A5A7PRD6_STRAF</name>
<evidence type="ECO:0000313" key="1">
    <source>
        <dbReference type="EMBL" id="GER35171.1"/>
    </source>
</evidence>
<accession>A0A5A7PRD6</accession>
<organism evidence="1 2">
    <name type="scientific">Striga asiatica</name>
    <name type="common">Asiatic witchweed</name>
    <name type="synonym">Buchnera asiatica</name>
    <dbReference type="NCBI Taxonomy" id="4170"/>
    <lineage>
        <taxon>Eukaryota</taxon>
        <taxon>Viridiplantae</taxon>
        <taxon>Streptophyta</taxon>
        <taxon>Embryophyta</taxon>
        <taxon>Tracheophyta</taxon>
        <taxon>Spermatophyta</taxon>
        <taxon>Magnoliopsida</taxon>
        <taxon>eudicotyledons</taxon>
        <taxon>Gunneridae</taxon>
        <taxon>Pentapetalae</taxon>
        <taxon>asterids</taxon>
        <taxon>lamiids</taxon>
        <taxon>Lamiales</taxon>
        <taxon>Orobanchaceae</taxon>
        <taxon>Buchnereae</taxon>
        <taxon>Striga</taxon>
    </lineage>
</organism>